<organism evidence="1 2">
    <name type="scientific">Fimbriimonas ginsengisoli</name>
    <dbReference type="NCBI Taxonomy" id="1005039"/>
    <lineage>
        <taxon>Bacteria</taxon>
        <taxon>Bacillati</taxon>
        <taxon>Armatimonadota</taxon>
        <taxon>Fimbriimonadia</taxon>
        <taxon>Fimbriimonadales</taxon>
        <taxon>Fimbriimonadaceae</taxon>
        <taxon>Fimbriimonas</taxon>
    </lineage>
</organism>
<dbReference type="EMBL" id="JACOSL010000047">
    <property type="protein sequence ID" value="MBI1757019.1"/>
    <property type="molecule type" value="Genomic_DNA"/>
</dbReference>
<gene>
    <name evidence="1" type="ORF">HYR64_07930</name>
</gene>
<evidence type="ECO:0008006" key="3">
    <source>
        <dbReference type="Google" id="ProtNLM"/>
    </source>
</evidence>
<sequence length="149" mass="16850">MSVARDPTSLARIQGDVQPVTDDSLKATLDGMGYEPKKLSKGFLISIKRDSWTYYIQLVLSSDSSKLGFNSNLGAVESPEAVTAEQWKKLLVSNEDIDPSFFYFDESHKKLYLHRSLDNRSLSASFLRQQIDNFCANIKSTGDLWKFTK</sequence>
<name>A0A931PU44_FIMGI</name>
<evidence type="ECO:0000313" key="2">
    <source>
        <dbReference type="Proteomes" id="UP000727962"/>
    </source>
</evidence>
<evidence type="ECO:0000313" key="1">
    <source>
        <dbReference type="EMBL" id="MBI1757019.1"/>
    </source>
</evidence>
<accession>A0A931PU44</accession>
<proteinExistence type="predicted"/>
<dbReference type="AlphaFoldDB" id="A0A931PU44"/>
<dbReference type="Proteomes" id="UP000727962">
    <property type="component" value="Unassembled WGS sequence"/>
</dbReference>
<comment type="caution">
    <text evidence="1">The sequence shown here is derived from an EMBL/GenBank/DDBJ whole genome shotgun (WGS) entry which is preliminary data.</text>
</comment>
<protein>
    <recommendedName>
        <fullName evidence="3">YbjN domain-containing protein</fullName>
    </recommendedName>
</protein>
<reference evidence="1" key="1">
    <citation type="submission" date="2020-07" db="EMBL/GenBank/DDBJ databases">
        <title>Huge and variable diversity of episymbiotic CPR bacteria and DPANN archaea in groundwater ecosystems.</title>
        <authorList>
            <person name="He C.Y."/>
            <person name="Keren R."/>
            <person name="Whittaker M."/>
            <person name="Farag I.F."/>
            <person name="Doudna J."/>
            <person name="Cate J.H.D."/>
            <person name="Banfield J.F."/>
        </authorList>
    </citation>
    <scope>NUCLEOTIDE SEQUENCE</scope>
    <source>
        <strain evidence="1">NC_groundwater_17_Pr7_B-0.1um_64_12</strain>
    </source>
</reference>